<dbReference type="Proteomes" id="UP001321486">
    <property type="component" value="Chromosome"/>
</dbReference>
<organism evidence="4 5">
    <name type="scientific">Frondihabitans sucicola</name>
    <dbReference type="NCBI Taxonomy" id="1268041"/>
    <lineage>
        <taxon>Bacteria</taxon>
        <taxon>Bacillati</taxon>
        <taxon>Actinomycetota</taxon>
        <taxon>Actinomycetes</taxon>
        <taxon>Micrococcales</taxon>
        <taxon>Microbacteriaceae</taxon>
        <taxon>Frondihabitans</taxon>
    </lineage>
</organism>
<accession>A0ABM8GSI1</accession>
<dbReference type="PANTHER" id="PTHR10819:SF3">
    <property type="entry name" value="PHOSPHOTRIESTERASE-RELATED PROTEIN"/>
    <property type="match status" value="1"/>
</dbReference>
<proteinExistence type="inferred from homology"/>
<gene>
    <name evidence="4" type="ORF">GCM10025867_36790</name>
</gene>
<comment type="similarity">
    <text evidence="3">Belongs to the metallo-dependent hydrolases superfamily. Phosphotriesterase family.</text>
</comment>
<dbReference type="PANTHER" id="PTHR10819">
    <property type="entry name" value="PHOSPHOTRIESTERASE-RELATED"/>
    <property type="match status" value="1"/>
</dbReference>
<dbReference type="EMBL" id="AP027732">
    <property type="protein sequence ID" value="BDZ51438.1"/>
    <property type="molecule type" value="Genomic_DNA"/>
</dbReference>
<protein>
    <recommendedName>
        <fullName evidence="6">Amidohydrolase-related domain-containing protein</fullName>
    </recommendedName>
</protein>
<keyword evidence="2" id="KW-0378">Hydrolase</keyword>
<evidence type="ECO:0008006" key="6">
    <source>
        <dbReference type="Google" id="ProtNLM"/>
    </source>
</evidence>
<name>A0ABM8GSI1_9MICO</name>
<dbReference type="Pfam" id="PF02126">
    <property type="entry name" value="PTE"/>
    <property type="match status" value="1"/>
</dbReference>
<evidence type="ECO:0000313" key="5">
    <source>
        <dbReference type="Proteomes" id="UP001321486"/>
    </source>
</evidence>
<sequence>MKVATDSFGVTDDLDLLLRATARVHRRTGVPISTHAAAHSEQGLAQQRIFREEGVDLSRVIIGHVGDLVDLSYAERLIEAGSTVGLDRLGIGEAVGEEASPSGSA</sequence>
<dbReference type="InterPro" id="IPR032466">
    <property type="entry name" value="Metal_Hydrolase"/>
</dbReference>
<feature type="modified residue" description="N6-carboxylysine" evidence="3">
    <location>
        <position position="2"/>
    </location>
</feature>
<evidence type="ECO:0000256" key="2">
    <source>
        <dbReference type="ARBA" id="ARBA00022801"/>
    </source>
</evidence>
<dbReference type="InterPro" id="IPR001559">
    <property type="entry name" value="Phosphotriesterase"/>
</dbReference>
<reference evidence="5" key="1">
    <citation type="journal article" date="2019" name="Int. J. Syst. Evol. Microbiol.">
        <title>The Global Catalogue of Microorganisms (GCM) 10K type strain sequencing project: providing services to taxonomists for standard genome sequencing and annotation.</title>
        <authorList>
            <consortium name="The Broad Institute Genomics Platform"/>
            <consortium name="The Broad Institute Genome Sequencing Center for Infectious Disease"/>
            <person name="Wu L."/>
            <person name="Ma J."/>
        </authorList>
    </citation>
    <scope>NUCLEOTIDE SEQUENCE [LARGE SCALE GENOMIC DNA]</scope>
    <source>
        <strain evidence="5">NBRC 108728</strain>
    </source>
</reference>
<keyword evidence="5" id="KW-1185">Reference proteome</keyword>
<evidence type="ECO:0000256" key="1">
    <source>
        <dbReference type="ARBA" id="ARBA00022723"/>
    </source>
</evidence>
<dbReference type="PROSITE" id="PS51347">
    <property type="entry name" value="PHOSPHOTRIESTERASE_2"/>
    <property type="match status" value="1"/>
</dbReference>
<evidence type="ECO:0000256" key="3">
    <source>
        <dbReference type="PROSITE-ProRule" id="PRU00679"/>
    </source>
</evidence>
<dbReference type="SUPFAM" id="SSF51556">
    <property type="entry name" value="Metallo-dependent hydrolases"/>
    <property type="match status" value="1"/>
</dbReference>
<keyword evidence="1" id="KW-0479">Metal-binding</keyword>
<dbReference type="Gene3D" id="3.20.20.140">
    <property type="entry name" value="Metal-dependent hydrolases"/>
    <property type="match status" value="1"/>
</dbReference>
<evidence type="ECO:0000313" key="4">
    <source>
        <dbReference type="EMBL" id="BDZ51438.1"/>
    </source>
</evidence>